<dbReference type="InterPro" id="IPR036869">
    <property type="entry name" value="J_dom_sf"/>
</dbReference>
<proteinExistence type="predicted"/>
<dbReference type="InterPro" id="IPR001623">
    <property type="entry name" value="DnaJ_domain"/>
</dbReference>
<dbReference type="EMBL" id="LAZR01000239">
    <property type="protein sequence ID" value="KKN79993.1"/>
    <property type="molecule type" value="Genomic_DNA"/>
</dbReference>
<organism evidence="2">
    <name type="scientific">marine sediment metagenome</name>
    <dbReference type="NCBI Taxonomy" id="412755"/>
    <lineage>
        <taxon>unclassified sequences</taxon>
        <taxon>metagenomes</taxon>
        <taxon>ecological metagenomes</taxon>
    </lineage>
</organism>
<evidence type="ECO:0000313" key="2">
    <source>
        <dbReference type="EMBL" id="KKN79993.1"/>
    </source>
</evidence>
<dbReference type="Gene3D" id="1.10.287.110">
    <property type="entry name" value="DnaJ domain"/>
    <property type="match status" value="1"/>
</dbReference>
<dbReference type="AlphaFoldDB" id="A0A0F9WMY1"/>
<sequence length="212" mass="23552">MSNIASAAAYPLEWPGGWPRVRFHSSARYQTEFGKARDDLVEELRRFNATHVVISSNVPTRNDGLPYASAGSRRYQDPGVAVYFTIRGNQQVIACDHWDYVKDNIRACGLTVGALRMIKRAGATDILERAFSGFKALPPANGQTTTVSWWEFFGVDPKATTLADVDAIYKTRARKAHPDAGGTEEAIKELNQAKDNARTALTEMHPETQHTR</sequence>
<dbReference type="PROSITE" id="PS50076">
    <property type="entry name" value="DNAJ_2"/>
    <property type="match status" value="1"/>
</dbReference>
<evidence type="ECO:0000259" key="1">
    <source>
        <dbReference type="PROSITE" id="PS50076"/>
    </source>
</evidence>
<name>A0A0F9WMY1_9ZZZZ</name>
<gene>
    <name evidence="2" type="ORF">LCGC14_0335010</name>
</gene>
<feature type="domain" description="J" evidence="1">
    <location>
        <begin position="148"/>
        <end position="212"/>
    </location>
</feature>
<accession>A0A0F9WMY1</accession>
<comment type="caution">
    <text evidence="2">The sequence shown here is derived from an EMBL/GenBank/DDBJ whole genome shotgun (WGS) entry which is preliminary data.</text>
</comment>
<reference evidence="2" key="1">
    <citation type="journal article" date="2015" name="Nature">
        <title>Complex archaea that bridge the gap between prokaryotes and eukaryotes.</title>
        <authorList>
            <person name="Spang A."/>
            <person name="Saw J.H."/>
            <person name="Jorgensen S.L."/>
            <person name="Zaremba-Niedzwiedzka K."/>
            <person name="Martijn J."/>
            <person name="Lind A.E."/>
            <person name="van Eijk R."/>
            <person name="Schleper C."/>
            <person name="Guy L."/>
            <person name="Ettema T.J."/>
        </authorList>
    </citation>
    <scope>NUCLEOTIDE SEQUENCE</scope>
</reference>
<dbReference type="SUPFAM" id="SSF46565">
    <property type="entry name" value="Chaperone J-domain"/>
    <property type="match status" value="1"/>
</dbReference>
<protein>
    <recommendedName>
        <fullName evidence="1">J domain-containing protein</fullName>
    </recommendedName>
</protein>